<dbReference type="AlphaFoldDB" id="A0A0C5IYS7"/>
<evidence type="ECO:0000256" key="1">
    <source>
        <dbReference type="ARBA" id="ARBA00009570"/>
    </source>
</evidence>
<evidence type="ECO:0000313" key="3">
    <source>
        <dbReference type="EMBL" id="AJP47907.1"/>
    </source>
</evidence>
<dbReference type="KEGG" id="rbu:PG1C_04340"/>
<dbReference type="STRING" id="1565605.PG1C_04340"/>
<keyword evidence="3" id="KW-0223">Dioxygenase</keyword>
<keyword evidence="2" id="KW-0560">Oxidoreductase</keyword>
<accession>A0A0C5IYS7</accession>
<dbReference type="Gene3D" id="3.10.450.50">
    <property type="match status" value="1"/>
</dbReference>
<reference evidence="3 4" key="1">
    <citation type="journal article" date="2015" name="Genome Announc.">
        <title>Complete Genome Sequence of a Novel Bacterium within the Family Rhodocyclaceae That Degrades Polycyclic Aromatic Hydrocarbons.</title>
        <authorList>
            <person name="Singleton D.R."/>
            <person name="Dickey A.N."/>
            <person name="Scholl E.H."/>
            <person name="Wright F.A."/>
            <person name="Aitken M.D."/>
        </authorList>
    </citation>
    <scope>NUCLEOTIDE SEQUENCE [LARGE SCALE GENOMIC DNA]</scope>
    <source>
        <strain evidence="4">PG1-Ca6</strain>
    </source>
</reference>
<gene>
    <name evidence="3" type="ORF">PG1C_04340</name>
</gene>
<dbReference type="GO" id="GO:0051213">
    <property type="term" value="F:dioxygenase activity"/>
    <property type="evidence" value="ECO:0007669"/>
    <property type="project" value="UniProtKB-KW"/>
</dbReference>
<dbReference type="EMBL" id="CP010554">
    <property type="protein sequence ID" value="AJP47907.1"/>
    <property type="molecule type" value="Genomic_DNA"/>
</dbReference>
<name>A0A0C5IYS7_9PROT</name>
<organism evidence="3 4">
    <name type="scientific">Rugosibacter aromaticivorans</name>
    <dbReference type="NCBI Taxonomy" id="1565605"/>
    <lineage>
        <taxon>Bacteria</taxon>
        <taxon>Pseudomonadati</taxon>
        <taxon>Pseudomonadota</taxon>
        <taxon>Betaproteobacteria</taxon>
        <taxon>Nitrosomonadales</taxon>
        <taxon>Sterolibacteriaceae</taxon>
        <taxon>Rugosibacter</taxon>
    </lineage>
</organism>
<dbReference type="HOGENOM" id="CLU_137193_0_0_4"/>
<dbReference type="InterPro" id="IPR032710">
    <property type="entry name" value="NTF2-like_dom_sf"/>
</dbReference>
<evidence type="ECO:0000256" key="2">
    <source>
        <dbReference type="ARBA" id="ARBA00023002"/>
    </source>
</evidence>
<sequence length="159" mass="17778">MPIDITDRLAISDLLAVYGDVLDAGQYDEWPGLFAEECVYTVYDAADAERGLSIGYMLDDCRARVLDRVKFVKEVWRGTVEPYRTRHVTQLARINPAGAGRYTVRSNFMVSYTQPDGTCGLLVAGRAQDVIQVSVGSAQFVERKLYLDGTPARYLVYPL</sequence>
<comment type="similarity">
    <text evidence="1">Belongs to the bacterial ring-hydroxylating dioxygenase beta subunit family.</text>
</comment>
<proteinExistence type="inferred from homology"/>
<dbReference type="Pfam" id="PF00866">
    <property type="entry name" value="Ring_hydroxyl_B"/>
    <property type="match status" value="1"/>
</dbReference>
<dbReference type="RefSeq" id="WP_202636196.1">
    <property type="nucleotide sequence ID" value="NZ_CP010554.1"/>
</dbReference>
<dbReference type="SUPFAM" id="SSF54427">
    <property type="entry name" value="NTF2-like"/>
    <property type="match status" value="1"/>
</dbReference>
<dbReference type="Proteomes" id="UP000061603">
    <property type="component" value="Chromosome"/>
</dbReference>
<evidence type="ECO:0000313" key="4">
    <source>
        <dbReference type="Proteomes" id="UP000061603"/>
    </source>
</evidence>
<dbReference type="InterPro" id="IPR000391">
    <property type="entry name" value="Rng_hydr_dOase-bsu"/>
</dbReference>
<keyword evidence="4" id="KW-1185">Reference proteome</keyword>
<protein>
    <submittedName>
        <fullName evidence="3">Aromatic-ring-hydroxylating dioxygenase</fullName>
    </submittedName>
</protein>